<dbReference type="Proteomes" id="UP000000723">
    <property type="component" value="Chromosome"/>
</dbReference>
<dbReference type="OrthoDB" id="9804124at2"/>
<evidence type="ECO:0000256" key="2">
    <source>
        <dbReference type="ARBA" id="ARBA00022645"/>
    </source>
</evidence>
<organism evidence="6 7">
    <name type="scientific">Azobacteroides pseudotrichonymphae genomovar. CFP2</name>
    <dbReference type="NCBI Taxonomy" id="511995"/>
    <lineage>
        <taxon>Bacteria</taxon>
        <taxon>Pseudomonadati</taxon>
        <taxon>Bacteroidota</taxon>
        <taxon>Bacteroidia</taxon>
        <taxon>Bacteroidales</taxon>
        <taxon>Candidatus Azobacteroides</taxon>
    </lineage>
</organism>
<evidence type="ECO:0000313" key="6">
    <source>
        <dbReference type="EMBL" id="BAG84003.1"/>
    </source>
</evidence>
<dbReference type="AlphaFoldDB" id="B6YS31"/>
<comment type="subcellular location">
    <subcellularLocation>
        <location evidence="1">Membrane</location>
    </subcellularLocation>
</comment>
<dbReference type="PROSITE" id="PS51178">
    <property type="entry name" value="PASTA"/>
    <property type="match status" value="1"/>
</dbReference>
<dbReference type="InterPro" id="IPR005311">
    <property type="entry name" value="PBP_dimer"/>
</dbReference>
<dbReference type="InterPro" id="IPR036138">
    <property type="entry name" value="PBP_dimer_sf"/>
</dbReference>
<proteinExistence type="predicted"/>
<dbReference type="HOGENOM" id="CLU_009289_6_4_10"/>
<keyword evidence="7" id="KW-1185">Reference proteome</keyword>
<dbReference type="CDD" id="cd06575">
    <property type="entry name" value="PASTA_Pbp2x-like_2"/>
    <property type="match status" value="1"/>
</dbReference>
<dbReference type="KEGG" id="aps:CFPG_740"/>
<dbReference type="eggNOG" id="COG0768">
    <property type="taxonomic scope" value="Bacteria"/>
</dbReference>
<evidence type="ECO:0000256" key="1">
    <source>
        <dbReference type="ARBA" id="ARBA00004370"/>
    </source>
</evidence>
<dbReference type="EMBL" id="AP010656">
    <property type="protein sequence ID" value="BAG84003.1"/>
    <property type="molecule type" value="Genomic_DNA"/>
</dbReference>
<evidence type="ECO:0000256" key="4">
    <source>
        <dbReference type="SAM" id="Phobius"/>
    </source>
</evidence>
<dbReference type="InterPro" id="IPR050515">
    <property type="entry name" value="Beta-lactam/transpept"/>
</dbReference>
<evidence type="ECO:0000256" key="3">
    <source>
        <dbReference type="ARBA" id="ARBA00023136"/>
    </source>
</evidence>
<dbReference type="Pfam" id="PF00905">
    <property type="entry name" value="Transpeptidase"/>
    <property type="match status" value="1"/>
</dbReference>
<evidence type="ECO:0000313" key="7">
    <source>
        <dbReference type="Proteomes" id="UP000000723"/>
    </source>
</evidence>
<dbReference type="Gene3D" id="3.40.710.10">
    <property type="entry name" value="DD-peptidase/beta-lactamase superfamily"/>
    <property type="match status" value="1"/>
</dbReference>
<dbReference type="Gene3D" id="3.30.450.330">
    <property type="match status" value="1"/>
</dbReference>
<dbReference type="Gene3D" id="3.90.1310.10">
    <property type="entry name" value="Penicillin-binding protein 2a (Domain 2)"/>
    <property type="match status" value="1"/>
</dbReference>
<accession>B6YS31</accession>
<dbReference type="PANTHER" id="PTHR30627:SF1">
    <property type="entry name" value="PEPTIDOGLYCAN D,D-TRANSPEPTIDASE FTSI"/>
    <property type="match status" value="1"/>
</dbReference>
<dbReference type="STRING" id="511995.CFPG_740"/>
<protein>
    <submittedName>
        <fullName evidence="6">Peptidoglycan synthetase ftsI homolog</fullName>
    </submittedName>
</protein>
<dbReference type="InterPro" id="IPR012338">
    <property type="entry name" value="Beta-lactam/transpept-like"/>
</dbReference>
<dbReference type="Pfam" id="PF03793">
    <property type="entry name" value="PASTA"/>
    <property type="match status" value="1"/>
</dbReference>
<dbReference type="SUPFAM" id="SSF56519">
    <property type="entry name" value="Penicillin binding protein dimerisation domain"/>
    <property type="match status" value="1"/>
</dbReference>
<feature type="transmembrane region" description="Helical" evidence="4">
    <location>
        <begin position="12"/>
        <end position="31"/>
    </location>
</feature>
<dbReference type="Gene3D" id="3.30.10.20">
    <property type="match status" value="1"/>
</dbReference>
<keyword evidence="2" id="KW-0378">Hydrolase</keyword>
<dbReference type="GO" id="GO:0008658">
    <property type="term" value="F:penicillin binding"/>
    <property type="evidence" value="ECO:0007669"/>
    <property type="project" value="InterPro"/>
</dbReference>
<feature type="domain" description="PASTA" evidence="5">
    <location>
        <begin position="657"/>
        <end position="715"/>
    </location>
</feature>
<keyword evidence="4" id="KW-0812">Transmembrane</keyword>
<keyword evidence="4" id="KW-1133">Transmembrane helix</keyword>
<dbReference type="eggNOG" id="COG2815">
    <property type="taxonomic scope" value="Bacteria"/>
</dbReference>
<gene>
    <name evidence="6" type="ordered locus">CFPG_740</name>
</gene>
<dbReference type="GO" id="GO:0004180">
    <property type="term" value="F:carboxypeptidase activity"/>
    <property type="evidence" value="ECO:0007669"/>
    <property type="project" value="UniProtKB-KW"/>
</dbReference>
<dbReference type="GO" id="GO:0071555">
    <property type="term" value="P:cell wall organization"/>
    <property type="evidence" value="ECO:0007669"/>
    <property type="project" value="TreeGrafter"/>
</dbReference>
<keyword evidence="2" id="KW-0121">Carboxypeptidase</keyword>
<sequence>MSEKQFIDKQAIMYYALIAIAILVFAASIFVKACITSFVYGKTWRKIGLKQIHPNIQIPAMRGNIYSANYELMATSESRYRLFVDFCAEAIKENTLKKHVKDLAVELHKMFPQKSAKQYEIHIMKGWETRSKNNREYRLLDQDVNYIQWKEICQMPYFNQGRNKSGLYYKELVRRIKPYRTLASRTIGDVYGELGKGGKNGLEKYYNDCLSGRSGIGTRRKVYGRYINVVDVKPVVGQDIVTTIDITIQDIAEKALLNKLEEFDAESGTVVVMEVATGEVKAITNMRHVREGIWREAQNYAVSDLVEPGSTFKVVSMMVAIEDGLISPGDSVDTENGMVMIGGRLLKDHNAERGGYGKITASQSIRYSSNIGVARLIEKAYGDKPEKYIDGIYKIGFHRNMDLEIPGYGIPQIRHPQDRSRLWSRTTLPWMSFGYEIQIPPIYILAFFNAIANNGKLLKPIFVREIREGDKIVEKKHTQVINDQICSFSTLTAVRQMLDDVVNMPDGTGKPAHSDKVRIVGKTGTAQISQGTAGYKSAGLFYQVSFCGYFPAENPQYSCIVVMRKPHKGISSGGIMCGSVFKNIAEEIYARNIISNIGLFPIDTLHSLIPILKNGNKKSSIKILEELKIPYEDRSEGQQEIVYCIEKNNRMILLDKKATSMLVPDVRGMGAKNAVFTLESIGLKVNIFGRGTVIKQSVPAGTCIIKGQVVALQLE</sequence>
<reference evidence="7" key="1">
    <citation type="journal article" date="2008" name="Science">
        <title>Genome of an endosymbiont coupling N2 fixation to cellulolysis within RT protist cells in termite gut.</title>
        <authorList>
            <person name="Hongoh Y."/>
            <person name="Sharma V.K."/>
            <person name="Prakash T."/>
            <person name="Noda S."/>
            <person name="Toh H."/>
            <person name="Taylor T.D."/>
            <person name="Kudo T."/>
            <person name="Sakaki Y."/>
            <person name="Toyoda A."/>
            <person name="Hattori M."/>
            <person name="Ohkuma M."/>
        </authorList>
    </citation>
    <scope>NUCLEOTIDE SEQUENCE [LARGE SCALE GENOMIC DNA]</scope>
</reference>
<name>B6YS31_AZOPC</name>
<dbReference type="InterPro" id="IPR005543">
    <property type="entry name" value="PASTA_dom"/>
</dbReference>
<dbReference type="InterPro" id="IPR001460">
    <property type="entry name" value="PCN-bd_Tpept"/>
</dbReference>
<dbReference type="RefSeq" id="WP_012573759.1">
    <property type="nucleotide sequence ID" value="NC_011565.1"/>
</dbReference>
<dbReference type="Pfam" id="PF03717">
    <property type="entry name" value="PBP_dimer"/>
    <property type="match status" value="1"/>
</dbReference>
<dbReference type="GO" id="GO:0005886">
    <property type="term" value="C:plasma membrane"/>
    <property type="evidence" value="ECO:0007669"/>
    <property type="project" value="TreeGrafter"/>
</dbReference>
<evidence type="ECO:0000259" key="5">
    <source>
        <dbReference type="PROSITE" id="PS51178"/>
    </source>
</evidence>
<dbReference type="SMART" id="SM00740">
    <property type="entry name" value="PASTA"/>
    <property type="match status" value="1"/>
</dbReference>
<keyword evidence="3 4" id="KW-0472">Membrane</keyword>
<dbReference type="PANTHER" id="PTHR30627">
    <property type="entry name" value="PEPTIDOGLYCAN D,D-TRANSPEPTIDASE"/>
    <property type="match status" value="1"/>
</dbReference>
<dbReference type="SUPFAM" id="SSF56601">
    <property type="entry name" value="beta-lactamase/transpeptidase-like"/>
    <property type="match status" value="1"/>
</dbReference>
<dbReference type="SUPFAM" id="SSF54184">
    <property type="entry name" value="Penicillin-binding protein 2x (pbp-2x), c-terminal domain"/>
    <property type="match status" value="1"/>
</dbReference>
<keyword evidence="2" id="KW-0645">Protease</keyword>